<dbReference type="SMART" id="SM00830">
    <property type="entry name" value="CM_2"/>
    <property type="match status" value="1"/>
</dbReference>
<dbReference type="AlphaFoldDB" id="A0A917C194"/>
<gene>
    <name evidence="3" type="ORF">GCM10011332_18980</name>
</gene>
<evidence type="ECO:0000313" key="4">
    <source>
        <dbReference type="Proteomes" id="UP000632498"/>
    </source>
</evidence>
<feature type="domain" description="Chorismate mutase" evidence="2">
    <location>
        <begin position="1"/>
        <end position="89"/>
    </location>
</feature>
<reference evidence="3" key="1">
    <citation type="journal article" date="2014" name="Int. J. Syst. Evol. Microbiol.">
        <title>Complete genome sequence of Corynebacterium casei LMG S-19264T (=DSM 44701T), isolated from a smear-ripened cheese.</title>
        <authorList>
            <consortium name="US DOE Joint Genome Institute (JGI-PGF)"/>
            <person name="Walter F."/>
            <person name="Albersmeier A."/>
            <person name="Kalinowski J."/>
            <person name="Ruckert C."/>
        </authorList>
    </citation>
    <scope>NUCLEOTIDE SEQUENCE</scope>
    <source>
        <strain evidence="3">CGMCC 1.15254</strain>
    </source>
</reference>
<dbReference type="Proteomes" id="UP000632498">
    <property type="component" value="Unassembled WGS sequence"/>
</dbReference>
<evidence type="ECO:0000259" key="2">
    <source>
        <dbReference type="PROSITE" id="PS51168"/>
    </source>
</evidence>
<dbReference type="EC" id="5.4.99.5" evidence="1"/>
<proteinExistence type="predicted"/>
<dbReference type="InterPro" id="IPR002701">
    <property type="entry name" value="CM_II_prokaryot"/>
</dbReference>
<dbReference type="RefSeq" id="WP_188664229.1">
    <property type="nucleotide sequence ID" value="NZ_BMHV01000012.1"/>
</dbReference>
<reference evidence="3" key="2">
    <citation type="submission" date="2020-09" db="EMBL/GenBank/DDBJ databases">
        <authorList>
            <person name="Sun Q."/>
            <person name="Zhou Y."/>
        </authorList>
    </citation>
    <scope>NUCLEOTIDE SEQUENCE</scope>
    <source>
        <strain evidence="3">CGMCC 1.15254</strain>
    </source>
</reference>
<evidence type="ECO:0000313" key="3">
    <source>
        <dbReference type="EMBL" id="GGF65077.1"/>
    </source>
</evidence>
<dbReference type="GO" id="GO:0004106">
    <property type="term" value="F:chorismate mutase activity"/>
    <property type="evidence" value="ECO:0007669"/>
    <property type="project" value="UniProtKB-EC"/>
</dbReference>
<protein>
    <recommendedName>
        <fullName evidence="1">chorismate mutase</fullName>
        <ecNumber evidence="1">5.4.99.5</ecNumber>
    </recommendedName>
</protein>
<evidence type="ECO:0000256" key="1">
    <source>
        <dbReference type="ARBA" id="ARBA00012404"/>
    </source>
</evidence>
<dbReference type="Gene3D" id="1.20.59.10">
    <property type="entry name" value="Chorismate mutase"/>
    <property type="match status" value="1"/>
</dbReference>
<dbReference type="Pfam" id="PF01817">
    <property type="entry name" value="CM_2"/>
    <property type="match status" value="1"/>
</dbReference>
<organism evidence="3 4">
    <name type="scientific">Terasakiella brassicae</name>
    <dbReference type="NCBI Taxonomy" id="1634917"/>
    <lineage>
        <taxon>Bacteria</taxon>
        <taxon>Pseudomonadati</taxon>
        <taxon>Pseudomonadota</taxon>
        <taxon>Alphaproteobacteria</taxon>
        <taxon>Rhodospirillales</taxon>
        <taxon>Terasakiellaceae</taxon>
        <taxon>Terasakiella</taxon>
    </lineage>
</organism>
<accession>A0A917C194</accession>
<name>A0A917C194_9PROT</name>
<comment type="caution">
    <text evidence="3">The sequence shown here is derived from an EMBL/GenBank/DDBJ whole genome shotgun (WGS) entry which is preliminary data.</text>
</comment>
<dbReference type="InterPro" id="IPR036263">
    <property type="entry name" value="Chorismate_II_sf"/>
</dbReference>
<dbReference type="PROSITE" id="PS51168">
    <property type="entry name" value="CHORISMATE_MUT_2"/>
    <property type="match status" value="1"/>
</dbReference>
<keyword evidence="4" id="KW-1185">Reference proteome</keyword>
<dbReference type="SUPFAM" id="SSF48600">
    <property type="entry name" value="Chorismate mutase II"/>
    <property type="match status" value="1"/>
</dbReference>
<dbReference type="GO" id="GO:0046417">
    <property type="term" value="P:chorismate metabolic process"/>
    <property type="evidence" value="ECO:0007669"/>
    <property type="project" value="InterPro"/>
</dbReference>
<dbReference type="InterPro" id="IPR036979">
    <property type="entry name" value="CM_dom_sf"/>
</dbReference>
<dbReference type="EMBL" id="BMHV01000012">
    <property type="protein sequence ID" value="GGF65077.1"/>
    <property type="molecule type" value="Genomic_DNA"/>
</dbReference>
<sequence>MSENRLAELRKEIDRIDDAVHDLLMERALVVEEVRAAKGAEGIKLRPGREAEILRRLIARHSGPFPKGALVRIWREVMSAYLKLQGHLAMAVYMPQPGAVYWDLARDQYGSQTPMTSHASVRGVIAAVQNGDAAIGVLPVPTISDSDPWWRHLYSHAENTPQILSRLPVAQTEKVRGTYEEALIIGLPSDDHTDNERYYTVLEFDQEISTRTVAAHFQDSEFNVSIQGHWHDEAMHDQWLFLIEADCVLHEDMSEVKKFLDKNGVSVKGILKLGGYAVPFSADELA</sequence>